<organism evidence="1 2">
    <name type="scientific">Pistacia atlantica</name>
    <dbReference type="NCBI Taxonomy" id="434234"/>
    <lineage>
        <taxon>Eukaryota</taxon>
        <taxon>Viridiplantae</taxon>
        <taxon>Streptophyta</taxon>
        <taxon>Embryophyta</taxon>
        <taxon>Tracheophyta</taxon>
        <taxon>Spermatophyta</taxon>
        <taxon>Magnoliopsida</taxon>
        <taxon>eudicotyledons</taxon>
        <taxon>Gunneridae</taxon>
        <taxon>Pentapetalae</taxon>
        <taxon>rosids</taxon>
        <taxon>malvids</taxon>
        <taxon>Sapindales</taxon>
        <taxon>Anacardiaceae</taxon>
        <taxon>Pistacia</taxon>
    </lineage>
</organism>
<sequence>MGVIKAAIGDAVFTAMWVFCSALRGILTRIISTSFGLQDFFPVKLFISTTLATIFIITFIFIGKLLGGASFNPSTSLSSYTAGLKSDSSLISVAVRFPAQAAGGIAGIKAILQMMPAEYKGMLKGPFLKVDLHSGAIAEGVLTFLFCLSLLVIMQKGPRNLILQVWLFSLSTAGLVLAGSGYTGPSMNPANAFGWAYVNNKHNTWEMFYVYWICPFIGAILAAWFFQFLFPAKTNKQKKA</sequence>
<reference evidence="2" key="1">
    <citation type="journal article" date="2023" name="G3 (Bethesda)">
        <title>Genome assembly and association tests identify interacting loci associated with vigor, precocity, and sex in interspecific pistachio rootstocks.</title>
        <authorList>
            <person name="Palmer W."/>
            <person name="Jacygrad E."/>
            <person name="Sagayaradj S."/>
            <person name="Cavanaugh K."/>
            <person name="Han R."/>
            <person name="Bertier L."/>
            <person name="Beede B."/>
            <person name="Kafkas S."/>
            <person name="Golino D."/>
            <person name="Preece J."/>
            <person name="Michelmore R."/>
        </authorList>
    </citation>
    <scope>NUCLEOTIDE SEQUENCE [LARGE SCALE GENOMIC DNA]</scope>
</reference>
<proteinExistence type="predicted"/>
<comment type="caution">
    <text evidence="1">The sequence shown here is derived from an EMBL/GenBank/DDBJ whole genome shotgun (WGS) entry which is preliminary data.</text>
</comment>
<protein>
    <submittedName>
        <fullName evidence="1">Uncharacterized protein</fullName>
    </submittedName>
</protein>
<evidence type="ECO:0000313" key="2">
    <source>
        <dbReference type="Proteomes" id="UP001164250"/>
    </source>
</evidence>
<gene>
    <name evidence="1" type="ORF">Patl1_05370</name>
</gene>
<keyword evidence="2" id="KW-1185">Reference proteome</keyword>
<evidence type="ECO:0000313" key="1">
    <source>
        <dbReference type="EMBL" id="KAJ0101745.1"/>
    </source>
</evidence>
<accession>A0ACC1BRY5</accession>
<dbReference type="EMBL" id="CM047899">
    <property type="protein sequence ID" value="KAJ0101745.1"/>
    <property type="molecule type" value="Genomic_DNA"/>
</dbReference>
<name>A0ACC1BRY5_9ROSI</name>
<dbReference type="Proteomes" id="UP001164250">
    <property type="component" value="Chromosome 3"/>
</dbReference>